<feature type="region of interest" description="Disordered" evidence="1">
    <location>
        <begin position="336"/>
        <end position="378"/>
    </location>
</feature>
<feature type="compositionally biased region" description="Acidic residues" evidence="1">
    <location>
        <begin position="396"/>
        <end position="407"/>
    </location>
</feature>
<feature type="region of interest" description="Disordered" evidence="1">
    <location>
        <begin position="437"/>
        <end position="463"/>
    </location>
</feature>
<feature type="compositionally biased region" description="Basic and acidic residues" evidence="1">
    <location>
        <begin position="193"/>
        <end position="217"/>
    </location>
</feature>
<reference evidence="3" key="2">
    <citation type="submission" date="2019-02" db="EMBL/GenBank/DDBJ databases">
        <title>Opniocepnalus argus Var Kimnra genome.</title>
        <authorList>
            <person name="Zhou C."/>
            <person name="Xiao S."/>
        </authorList>
    </citation>
    <scope>NUCLEOTIDE SEQUENCE [LARGE SCALE GENOMIC DNA]</scope>
</reference>
<reference evidence="2 3" key="1">
    <citation type="submission" date="2019-02" db="EMBL/GenBank/DDBJ databases">
        <title>Opniocepnalus argus genome.</title>
        <authorList>
            <person name="Zhou C."/>
            <person name="Xiao S."/>
        </authorList>
    </citation>
    <scope>NUCLEOTIDE SEQUENCE [LARGE SCALE GENOMIC DNA]</scope>
    <source>
        <strain evidence="2">OARG1902GOOAL</strain>
        <tissue evidence="2">Muscle</tissue>
    </source>
</reference>
<feature type="region of interest" description="Disordered" evidence="1">
    <location>
        <begin position="190"/>
        <end position="217"/>
    </location>
</feature>
<evidence type="ECO:0000313" key="2">
    <source>
        <dbReference type="EMBL" id="KAF3702764.1"/>
    </source>
</evidence>
<feature type="region of interest" description="Disordered" evidence="1">
    <location>
        <begin position="1182"/>
        <end position="1208"/>
    </location>
</feature>
<evidence type="ECO:0000313" key="3">
    <source>
        <dbReference type="Proteomes" id="UP000503349"/>
    </source>
</evidence>
<gene>
    <name evidence="2" type="ORF">EXN66_Car018452</name>
</gene>
<protein>
    <submittedName>
        <fullName evidence="2">Uncharacterized protein</fullName>
    </submittedName>
</protein>
<evidence type="ECO:0000256" key="1">
    <source>
        <dbReference type="SAM" id="MobiDB-lite"/>
    </source>
</evidence>
<keyword evidence="3" id="KW-1185">Reference proteome</keyword>
<name>A0A6G1QJY0_CHAAH</name>
<dbReference type="Proteomes" id="UP000503349">
    <property type="component" value="Chromosome 18"/>
</dbReference>
<feature type="compositionally biased region" description="Polar residues" evidence="1">
    <location>
        <begin position="411"/>
        <end position="424"/>
    </location>
</feature>
<organism evidence="2 3">
    <name type="scientific">Channa argus</name>
    <name type="common">Northern snakehead</name>
    <name type="synonym">Ophicephalus argus</name>
    <dbReference type="NCBI Taxonomy" id="215402"/>
    <lineage>
        <taxon>Eukaryota</taxon>
        <taxon>Metazoa</taxon>
        <taxon>Chordata</taxon>
        <taxon>Craniata</taxon>
        <taxon>Vertebrata</taxon>
        <taxon>Euteleostomi</taxon>
        <taxon>Actinopterygii</taxon>
        <taxon>Neopterygii</taxon>
        <taxon>Teleostei</taxon>
        <taxon>Neoteleostei</taxon>
        <taxon>Acanthomorphata</taxon>
        <taxon>Anabantaria</taxon>
        <taxon>Anabantiformes</taxon>
        <taxon>Channoidei</taxon>
        <taxon>Channidae</taxon>
        <taxon>Channa</taxon>
    </lineage>
</organism>
<feature type="compositionally biased region" description="Polar residues" evidence="1">
    <location>
        <begin position="365"/>
        <end position="378"/>
    </location>
</feature>
<feature type="compositionally biased region" description="Low complexity" evidence="1">
    <location>
        <begin position="346"/>
        <end position="355"/>
    </location>
</feature>
<feature type="compositionally biased region" description="Polar residues" evidence="1">
    <location>
        <begin position="437"/>
        <end position="459"/>
    </location>
</feature>
<accession>A0A6G1QJY0</accession>
<proteinExistence type="predicted"/>
<sequence>MDNSDTIKNQKRMDSNTLWHWRISHAKKYLRYSEPFHYCRKIGLDFNVGSKTHKKLDSRLVTNGVILEICDFAKMLNKTKRHLITSILENNFDLGLENEQQRIDFTTHILHKVKDLMRKPPKDKHEVFTLFDTSSKLESISNSKTEHGLNMTSMMQKPDRFLVGMDDTDDNEHEDVWCSWALPEEYVSTEEMDGPHADDSNNEGESSRTHSVKELKESVPPHSFPYCEEIGLNLDVGSNQNLDLCLLTTGVMLELVHFTRLLTSYSLIILGVLEHNFEINSKNQQRKNQVWFKVSQLLERREQLISKFKNEPFCFQSSPIKRGSAQIVGSHLYQPKDIKKPKQSNKRTFATTTKVVTKRRKMEQSEQQESKTVSHPSYLPTSQIAEAEQSHLCPLDSDEGSDSEIPEYQDHLQNPTSDVAKTSASSSLVIHMPFVTTTDDSSNLPSENSNVNTPVSSQPNKRELCGNNKQTQIQRNVPNSCVMEQHEMEMDSNMWKLRANRVKQILFFLDKEYCAFAKSKAFGLEYDVGFAPKQNISVDLLNNYLLLEVANFALAMNSSQQDFLMEILEYNFDFGLQSENDRKTFACEIMNKVKQLQLSEDAIRFSRDVFEVPRPSSPANTANQNSDYVTSELSSVVRTDECVAANCPLDSHVEAKQQAVNLYPFCKEIGLKLHVNSQPHETLDINKLTNGAMTEVISFAEKLCGTFDQICLDIIAHNFDVDLQNGNSDLAKNILAEIRVVMDKKHLFNSLYVSNKVKHRFLIMGKLDLQNNPNLEASNSGCSQAPVIEQHEGNPTDIEHEDELNLWLWKLRANQIQQILSVPHGELCPLYSYSRCKKLGIDFDVGSGVKRNLDPKLLTNGIMVELNAFASALVSAQKDFITEILEYNFHLNLKNEVYRTAFAQQIISKVRKGTLKKRNGLMGLLFELPDLSSIEKFTYPKFKYCPKCYQDRNTNLGQDDLDAGHMLHPCSRGKIDAVSSKMNCTTQGPSTDPTPTSPTVVETIMNSYPRCKKTGLKLCVDKKQPKDKLDTHVLTRGIMKEMAHFTKRLCGKKCHIINDILKHNFWYCMQSQDTNPAGQFSALTKVYEGGSTWFNEIFVIQPCSHEKMGILGKIKNTSAIQKREKKEKTKRKQEKSLSTCERFTKRHSSGQPDEKLNTVFHRIDRKVAEGFQSYMCPLDSDDVLDSGDSENEDHLQNAPNCDGRSDSQSGSLDVLMPFLTHTDDSCNLLTVNSKVNPPFSSQPDKRELFENKAQTQRPRHVMKEEDIETESNMWKLRANRVKQILVLLDKEYWVITKGMKFGLEFNVGFGQKQNISVKSLNDTVLLRVASFALAMNSAQQDFIMEILEYNFDFGLQSESDRKTFACEIMNKVKQLQMSEDAIRFSRDVFEVPRPSSPANTANQNSDYVTSELSSVVRTDECVAANCPLDSHVEAKQQAVNLYPFCKEIGLKLHVNYRRPHKTLDFTKLTNGAMTEVTNFAERLCGTFDQICLDIITHNFDVDLQNVDSDLAKNILARIHAAIEKKRLLKFCGNVRQNMSMMEKLDLPNSKLEEAGNGCSQPSVIEHEGNPTDIEHEDELNLWLWKLRANQIQQILSVPHGEHCPFYSYSRCKKVGIDFNVGSGIKRNLDPKLLTNGIMVELNAFASALVSAQKDFTIEILEYNFHLDLKNELYRTAFARQTLNKVKATTFRRKKFLMKLPFELPDLTQIESACQKMKYCPKCYQNRSDVFCQNGSDPGHVLHPHADTMQGPAKDHSTKKVMKSYPHCKKIGLNLFVGDQLRNKLEIGKLTRGVMKEVAHFARRLCGKKFKIINDIIKHNFNNAVQKQGTNFAADFYRVVGQYNKGASWFNEVFVRPPCSRRHLGDLSKVKDESAIHKYERKDTIKSRQQALQIKKESTVLPGHSITVVKPKKNKRSSTVRYPICTEIGLDIDVKSKSGQKQKLDLKLLTRAVVMEIYTFVSKRPRRYFPGAFYDILDYNFDLGSQHDRSSEFALAIASKVKTTVKSYRTNPIGGDMVFKLPFVSICKSKTLKQKKGKKKRHKSFLVKPDKTPKESRWHSDVDQIETLCDDNQKALTDAWTIPMNADFGSLQGDLQIKEEEYELLSSNIKPELDFEKKDSHCEDVKSEPNTGYGDYLIAGEPARFIGYNFLTICQNPVSTVKEYSETQAVQYSTLEQQQVSDEHSMPVLCPKTDKGVKTESDTEGVNYVVPPQTPGIQEYSVKSSTIENTLVKEEQEYVPVDSYHSRVVSNTDNEMDIKQEPDP</sequence>
<dbReference type="EMBL" id="CM015729">
    <property type="protein sequence ID" value="KAF3702764.1"/>
    <property type="molecule type" value="Genomic_DNA"/>
</dbReference>
<feature type="compositionally biased region" description="Acidic residues" evidence="1">
    <location>
        <begin position="1182"/>
        <end position="1191"/>
    </location>
</feature>
<feature type="region of interest" description="Disordered" evidence="1">
    <location>
        <begin position="393"/>
        <end position="424"/>
    </location>
</feature>
<feature type="region of interest" description="Disordered" evidence="1">
    <location>
        <begin position="1120"/>
        <end position="1153"/>
    </location>
</feature>